<name>A0A1I7JN73_9GAMM</name>
<dbReference type="EMBL" id="FPBP01000011">
    <property type="protein sequence ID" value="SFU86596.1"/>
    <property type="molecule type" value="Genomic_DNA"/>
</dbReference>
<dbReference type="STRING" id="463301.SAMN04487955_11196"/>
<dbReference type="Proteomes" id="UP000198693">
    <property type="component" value="Unassembled WGS sequence"/>
</dbReference>
<dbReference type="InterPro" id="IPR009749">
    <property type="entry name" value="DUF1315"/>
</dbReference>
<evidence type="ECO:0000313" key="2">
    <source>
        <dbReference type="EMBL" id="SFU86596.1"/>
    </source>
</evidence>
<organism evidence="2 3">
    <name type="scientific">Halomonas korlensis</name>
    <dbReference type="NCBI Taxonomy" id="463301"/>
    <lineage>
        <taxon>Bacteria</taxon>
        <taxon>Pseudomonadati</taxon>
        <taxon>Pseudomonadota</taxon>
        <taxon>Gammaproteobacteria</taxon>
        <taxon>Oceanospirillales</taxon>
        <taxon>Halomonadaceae</taxon>
        <taxon>Halomonas</taxon>
    </lineage>
</organism>
<accession>A0A1I7JN73</accession>
<sequence>MSDMTFERMIQQMTPAIYESLKQAVSLRKWPDGRMLSAEQTALCLEAVIRYEAENKVPEHERVGYLERRTCGADSSGAGVSPEMTGLARDAAGD</sequence>
<feature type="region of interest" description="Disordered" evidence="1">
    <location>
        <begin position="71"/>
        <end position="94"/>
    </location>
</feature>
<dbReference type="RefSeq" id="WP_089796790.1">
    <property type="nucleotide sequence ID" value="NZ_FPBP01000011.1"/>
</dbReference>
<dbReference type="Pfam" id="PF07023">
    <property type="entry name" value="DUF1315"/>
    <property type="match status" value="1"/>
</dbReference>
<dbReference type="AlphaFoldDB" id="A0A1I7JN73"/>
<proteinExistence type="predicted"/>
<keyword evidence="3" id="KW-1185">Reference proteome</keyword>
<evidence type="ECO:0000313" key="3">
    <source>
        <dbReference type="Proteomes" id="UP000198693"/>
    </source>
</evidence>
<evidence type="ECO:0008006" key="4">
    <source>
        <dbReference type="Google" id="ProtNLM"/>
    </source>
</evidence>
<dbReference type="OrthoDB" id="5616307at2"/>
<reference evidence="3" key="1">
    <citation type="submission" date="2016-10" db="EMBL/GenBank/DDBJ databases">
        <authorList>
            <person name="Varghese N."/>
            <person name="Submissions S."/>
        </authorList>
    </citation>
    <scope>NUCLEOTIDE SEQUENCE [LARGE SCALE GENOMIC DNA]</scope>
    <source>
        <strain evidence="3">CGMCC 1.6981</strain>
    </source>
</reference>
<evidence type="ECO:0000256" key="1">
    <source>
        <dbReference type="SAM" id="MobiDB-lite"/>
    </source>
</evidence>
<gene>
    <name evidence="2" type="ORF">SAMN04487955_11196</name>
</gene>
<protein>
    <recommendedName>
        <fullName evidence="4">DUF1315 domain-containing protein</fullName>
    </recommendedName>
</protein>